<dbReference type="EMBL" id="CP006912">
    <property type="protein sequence ID" value="AHB47207.1"/>
    <property type="molecule type" value="Genomic_DNA"/>
</dbReference>
<sequence>MSNVAIRINSVAKEYQVFTRPLDLAIEVLTRRARHTTFRALDGVSFEVQRGEVLGIIGPNGAGKSTLLKIITGVLEATSGSVEVSGRVSAILELGLGFHPEYSGRENIYLSGLLYGMNKGEIDRKIDGIIAFSGLGDFINRPVKTYSSGMHARLAFSIATAVDPEILIIDEALATGDAGFVQKSLRRIRQLCSGGRTVLLVSHGTALLAQLCNRVVWLDQGRVRMVGPSMQVVQAYDLAAHQSSDEESWIETVDDALDKEKSNQPHLATAESSSSGVDGSIVEKVAAAPRQKALEPRKLFESNQSGEDRSVGQQIFRRGPVFIDSVELINSAGERTTRLKFYEHALLRIKYRVDGPLPESSLGVAISINNRLDLSSVAQFYTQNIRPFETRESYDSAPDRRKPARRGTIDLHFDYVPFRKGEYLLSIGLLPNEPATWEFYEYRHFYYPFFVEDAGMDLGAPVFLDLSLVHRPMENETPEANEGVSGSPSATMPSLDGGVTDRSAPEAAAPEYRLATLRSEIEAICFREGGYPKTWPRHEACPACDQVALAPAFSKYSFTHAQCSACGFVTVDPYPPDDIIAKLYDGAYYTQVRNLFEAPLLLGCGDATPFSAPKETLMAVIDRATRGRASGTWLDVGGGLGAFANLIAEARPSWTVKLNEFNKKSVDIARNAFNDRFTISTADLANLRASGELFDVISSVAVLEHIPKPKEFLQGYASVLKPDGMLVTVVPHFSELNAKVSRASSANVVPPYHVSLFNERGLRRLLGRVEGLEIVAIDQAGPSAFIPVHLVDYGDYYDITVPTEEDPQPRSIAVRSYSTEESNAINALSQAEKDSNDYFAERDGRQLLIAYCKKKGSS</sequence>
<dbReference type="Gene3D" id="2.70.50.60">
    <property type="entry name" value="abc- transporter (atp binding component) like domain"/>
    <property type="match status" value="1"/>
</dbReference>
<dbReference type="PROSITE" id="PS50893">
    <property type="entry name" value="ABC_TRANSPORTER_2"/>
    <property type="match status" value="1"/>
</dbReference>
<dbReference type="Proteomes" id="UP000018542">
    <property type="component" value="Chromosome"/>
</dbReference>
<dbReference type="InterPro" id="IPR003593">
    <property type="entry name" value="AAA+_ATPase"/>
</dbReference>
<feature type="domain" description="ABC transporter" evidence="6">
    <location>
        <begin position="24"/>
        <end position="245"/>
    </location>
</feature>
<name>V5S9R6_9HYPH</name>
<dbReference type="Gene3D" id="3.40.50.300">
    <property type="entry name" value="P-loop containing nucleotide triphosphate hydrolases"/>
    <property type="match status" value="1"/>
</dbReference>
<dbReference type="STRING" id="1029756.W911_00425"/>
<feature type="region of interest" description="Disordered" evidence="5">
    <location>
        <begin position="476"/>
        <end position="505"/>
    </location>
</feature>
<keyword evidence="8" id="KW-1185">Reference proteome</keyword>
<evidence type="ECO:0000256" key="3">
    <source>
        <dbReference type="ARBA" id="ARBA00022741"/>
    </source>
</evidence>
<dbReference type="GO" id="GO:0005524">
    <property type="term" value="F:ATP binding"/>
    <property type="evidence" value="ECO:0007669"/>
    <property type="project" value="UniProtKB-KW"/>
</dbReference>
<dbReference type="InterPro" id="IPR015860">
    <property type="entry name" value="ABC_transpr_TagH-like"/>
</dbReference>
<evidence type="ECO:0000256" key="2">
    <source>
        <dbReference type="ARBA" id="ARBA00022448"/>
    </source>
</evidence>
<dbReference type="PATRIC" id="fig|1029756.8.peg.94"/>
<dbReference type="GO" id="GO:0016020">
    <property type="term" value="C:membrane"/>
    <property type="evidence" value="ECO:0007669"/>
    <property type="project" value="InterPro"/>
</dbReference>
<dbReference type="Gene3D" id="3.40.50.150">
    <property type="entry name" value="Vaccinia Virus protein VP39"/>
    <property type="match status" value="1"/>
</dbReference>
<dbReference type="PANTHER" id="PTHR46743:SF2">
    <property type="entry name" value="TEICHOIC ACIDS EXPORT ATP-BINDING PROTEIN TAGH"/>
    <property type="match status" value="1"/>
</dbReference>
<evidence type="ECO:0000256" key="1">
    <source>
        <dbReference type="ARBA" id="ARBA00005417"/>
    </source>
</evidence>
<dbReference type="InterPro" id="IPR003439">
    <property type="entry name" value="ABC_transporter-like_ATP-bd"/>
</dbReference>
<evidence type="ECO:0000313" key="7">
    <source>
        <dbReference type="EMBL" id="AHB47207.1"/>
    </source>
</evidence>
<dbReference type="SUPFAM" id="SSF52540">
    <property type="entry name" value="P-loop containing nucleoside triphosphate hydrolases"/>
    <property type="match status" value="1"/>
</dbReference>
<keyword evidence="4 7" id="KW-0067">ATP-binding</keyword>
<comment type="similarity">
    <text evidence="1">Belongs to the ABC transporter superfamily.</text>
</comment>
<dbReference type="Pfam" id="PF14524">
    <property type="entry name" value="Wzt_C"/>
    <property type="match status" value="1"/>
</dbReference>
<dbReference type="Pfam" id="PF00005">
    <property type="entry name" value="ABC_tran"/>
    <property type="match status" value="1"/>
</dbReference>
<evidence type="ECO:0000313" key="8">
    <source>
        <dbReference type="Proteomes" id="UP000018542"/>
    </source>
</evidence>
<dbReference type="PANTHER" id="PTHR46743">
    <property type="entry name" value="TEICHOIC ACIDS EXPORT ATP-BINDING PROTEIN TAGH"/>
    <property type="match status" value="1"/>
</dbReference>
<reference evidence="7 8" key="1">
    <citation type="journal article" date="2014" name="Genome Announc.">
        <title>Complete Genome Sequence of Hyphomicrobium nitrativorans Strain NL23, a Denitrifying Bacterium Isolated from Biofilm of a Methanol-Fed Denitrification System Treating Seawater at the Montreal Biodome.</title>
        <authorList>
            <person name="Martineau C."/>
            <person name="Villeneuve C."/>
            <person name="Mauffrey F."/>
            <person name="Villemur R."/>
        </authorList>
    </citation>
    <scope>NUCLEOTIDE SEQUENCE [LARGE SCALE GENOMIC DNA]</scope>
    <source>
        <strain evidence="7">NL23</strain>
    </source>
</reference>
<gene>
    <name evidence="7" type="ORF">W911_00425</name>
</gene>
<dbReference type="InterPro" id="IPR027417">
    <property type="entry name" value="P-loop_NTPase"/>
</dbReference>
<dbReference type="GO" id="GO:0140359">
    <property type="term" value="F:ABC-type transporter activity"/>
    <property type="evidence" value="ECO:0007669"/>
    <property type="project" value="InterPro"/>
</dbReference>
<dbReference type="CDD" id="cd10147">
    <property type="entry name" value="Wzt_C-like"/>
    <property type="match status" value="1"/>
</dbReference>
<dbReference type="OrthoDB" id="9778870at2"/>
<evidence type="ECO:0000256" key="4">
    <source>
        <dbReference type="ARBA" id="ARBA00022840"/>
    </source>
</evidence>
<dbReference type="CDD" id="cd03220">
    <property type="entry name" value="ABC_KpsT_Wzt"/>
    <property type="match status" value="1"/>
</dbReference>
<dbReference type="InterPro" id="IPR029439">
    <property type="entry name" value="Wzt_C"/>
</dbReference>
<dbReference type="CDD" id="cd02440">
    <property type="entry name" value="AdoMet_MTases"/>
    <property type="match status" value="1"/>
</dbReference>
<proteinExistence type="inferred from homology"/>
<keyword evidence="2" id="KW-0813">Transport</keyword>
<evidence type="ECO:0000259" key="6">
    <source>
        <dbReference type="PROSITE" id="PS50893"/>
    </source>
</evidence>
<dbReference type="KEGG" id="hni:W911_00425"/>
<keyword evidence="3" id="KW-0547">Nucleotide-binding</keyword>
<evidence type="ECO:0000256" key="5">
    <source>
        <dbReference type="SAM" id="MobiDB-lite"/>
    </source>
</evidence>
<dbReference type="HOGENOM" id="CLU_333105_0_0_5"/>
<dbReference type="SUPFAM" id="SSF53335">
    <property type="entry name" value="S-adenosyl-L-methionine-dependent methyltransferases"/>
    <property type="match status" value="1"/>
</dbReference>
<dbReference type="RefSeq" id="WP_023785535.1">
    <property type="nucleotide sequence ID" value="NC_022997.1"/>
</dbReference>
<accession>V5S9R6</accession>
<protein>
    <submittedName>
        <fullName evidence="7">Teichoic acid ABC transporter ATP-binding protein</fullName>
    </submittedName>
</protein>
<dbReference type="SMART" id="SM00382">
    <property type="entry name" value="AAA"/>
    <property type="match status" value="1"/>
</dbReference>
<dbReference type="GO" id="GO:0016887">
    <property type="term" value="F:ATP hydrolysis activity"/>
    <property type="evidence" value="ECO:0007669"/>
    <property type="project" value="InterPro"/>
</dbReference>
<dbReference type="Pfam" id="PF13489">
    <property type="entry name" value="Methyltransf_23"/>
    <property type="match status" value="1"/>
</dbReference>
<organism evidence="7 8">
    <name type="scientific">Hyphomicrobium nitrativorans NL23</name>
    <dbReference type="NCBI Taxonomy" id="1029756"/>
    <lineage>
        <taxon>Bacteria</taxon>
        <taxon>Pseudomonadati</taxon>
        <taxon>Pseudomonadota</taxon>
        <taxon>Alphaproteobacteria</taxon>
        <taxon>Hyphomicrobiales</taxon>
        <taxon>Hyphomicrobiaceae</taxon>
        <taxon>Hyphomicrobium</taxon>
    </lineage>
</organism>
<dbReference type="InterPro" id="IPR050683">
    <property type="entry name" value="Bact_Polysacc_Export_ATP-bd"/>
</dbReference>
<dbReference type="InterPro" id="IPR029063">
    <property type="entry name" value="SAM-dependent_MTases_sf"/>
</dbReference>
<dbReference type="AlphaFoldDB" id="V5S9R6"/>